<gene>
    <name evidence="2" type="ORF">BW727_101053</name>
</gene>
<accession>A0A1S6IPD7</accession>
<dbReference type="OrthoDB" id="9813673at2"/>
<dbReference type="SUPFAM" id="SSF52540">
    <property type="entry name" value="P-loop containing nucleoside triphosphate hydrolases"/>
    <property type="match status" value="2"/>
</dbReference>
<reference evidence="2 3" key="1">
    <citation type="journal article" date="2014" name="Int. J. Syst. Evol. Microbiol.">
        <title>Jeotgalibaca dankookensis gen. nov., sp. nov., a member of the family Carnobacteriaceae, isolated from seujeot (Korean traditional food).</title>
        <authorList>
            <person name="Lee D.G."/>
            <person name="Trujillo M.E."/>
            <person name="Kang H."/>
            <person name="Ahn T.Y."/>
        </authorList>
    </citation>
    <scope>NUCLEOTIDE SEQUENCE [LARGE SCALE GENOMIC DNA]</scope>
    <source>
        <strain evidence="2 3">EX-07</strain>
    </source>
</reference>
<dbReference type="SMART" id="SM00974">
    <property type="entry name" value="T5orf172"/>
    <property type="match status" value="1"/>
</dbReference>
<dbReference type="KEGG" id="jda:BW727_101053"/>
<dbReference type="Pfam" id="PF04851">
    <property type="entry name" value="ResIII"/>
    <property type="match status" value="1"/>
</dbReference>
<dbReference type="Proteomes" id="UP000188993">
    <property type="component" value="Chromosome"/>
</dbReference>
<protein>
    <recommendedName>
        <fullName evidence="1">Bacteriophage T5 Orf172 DNA-binding domain-containing protein</fullName>
    </recommendedName>
</protein>
<dbReference type="InterPro" id="IPR029063">
    <property type="entry name" value="SAM-dependent_MTases_sf"/>
</dbReference>
<dbReference type="InterPro" id="IPR018306">
    <property type="entry name" value="Phage_T5_Orf172_DNA-bd"/>
</dbReference>
<evidence type="ECO:0000313" key="3">
    <source>
        <dbReference type="Proteomes" id="UP000188993"/>
    </source>
</evidence>
<keyword evidence="3" id="KW-1185">Reference proteome</keyword>
<dbReference type="GO" id="GO:0016787">
    <property type="term" value="F:hydrolase activity"/>
    <property type="evidence" value="ECO:0007669"/>
    <property type="project" value="InterPro"/>
</dbReference>
<evidence type="ECO:0000313" key="2">
    <source>
        <dbReference type="EMBL" id="AQS53423.1"/>
    </source>
</evidence>
<dbReference type="Pfam" id="PF10544">
    <property type="entry name" value="T5orf172"/>
    <property type="match status" value="1"/>
</dbReference>
<evidence type="ECO:0000259" key="1">
    <source>
        <dbReference type="SMART" id="SM00974"/>
    </source>
</evidence>
<dbReference type="GO" id="GO:0003677">
    <property type="term" value="F:DNA binding"/>
    <property type="evidence" value="ECO:0007669"/>
    <property type="project" value="InterPro"/>
</dbReference>
<dbReference type="InterPro" id="IPR006935">
    <property type="entry name" value="Helicase/UvrB_N"/>
</dbReference>
<name>A0A1S6IPD7_9LACT</name>
<dbReference type="SUPFAM" id="SSF53335">
    <property type="entry name" value="S-adenosyl-L-methionine-dependent methyltransferases"/>
    <property type="match status" value="1"/>
</dbReference>
<dbReference type="Gene3D" id="3.40.50.300">
    <property type="entry name" value="P-loop containing nucleotide triphosphate hydrolases"/>
    <property type="match status" value="2"/>
</dbReference>
<organism evidence="2 3">
    <name type="scientific">Jeotgalibaca dankookensis</name>
    <dbReference type="NCBI Taxonomy" id="708126"/>
    <lineage>
        <taxon>Bacteria</taxon>
        <taxon>Bacillati</taxon>
        <taxon>Bacillota</taxon>
        <taxon>Bacilli</taxon>
        <taxon>Lactobacillales</taxon>
        <taxon>Carnobacteriaceae</taxon>
        <taxon>Jeotgalibaca</taxon>
    </lineage>
</organism>
<dbReference type="REBASE" id="178998">
    <property type="entry name" value="Jda07ORF101053P"/>
</dbReference>
<dbReference type="STRING" id="708126.BW727_101053"/>
<sequence length="1108" mass="128627">MQTPNINTKARIIPKIYAYRTPSNLEKQGWFKIGYTERDVDRRIREQTHTAGITPEKLWDYVARFNDGYYFNDHDFHAYLVRKGIPRDSGTEWFNFENDVSKSKRMVSAFMLKEDIHELEGSVKSESYVLRQEQAEAVEMTAEYFKSRESGEFLWNAKPRFGKTLTTYDLIKKVEFSNILILTNRPAVGNSWVDDYEKFIKYDKEHNYHFVSDSPAIANRDILSRDEYQSKVVDSWNLKQIAFVSLQDLKGSAYFGGDYPKLRWVRDVDWDLVVIDEAHEAVETNKTKFALERIQTDYILHLSGTPFKQIAGDKFEPNQIFNWSYMDEQEAKANWDESETDEHNPYEELPTLNMYTYQMSNMIVEQIKQGADLDEETNVDYAFDLNEFFATDDRGNLIYEADVLNWLDSLTSNQKYPFSTPELRNELKHTLWLLNRVDSAKALANILRNHPVFENYEIVSVAGDGKLEQINGEVIEVDEENVDGRNSALERVKNAIANNDKTITLTVGQLTTGVTVPEWSGVLMLSNVKSPALYMQAGFRAQNPHKWPDRDADGNPVTYRKQNAYIFDFAPERTLDIIDEFANNLNSSTSSGGGTLEEREENIKRLLNFFPVIGEDTDGQMTELDAKQVLTLPKRIKSREVVRRGFMSNLLFNNIAGIFRSKKALDIINKFEKTEQGKLTTDKDKVDSKDVEDLNVDEEGNAFVEDEVVEEKRDRLFGDKIYERKEIEEILQPTDIGLTTNIQVREKLSDALSKELEPSFDKMRTEYGLTINQRKQKERAAKEKIDRATETFEAELKARQADRKAQLEDDGALENPEKVDEENKTFIEETYNDLKAKIEEIVLETTTEIIEEHEVKQEEKKKNTVEDDIRSNLRGFSRAIPSFIMAYGNEDLNLMNFDEYVSDEVFYDVTGVTLEEFIFLRDGGTYVDDEGEEQQFNGNLFNEVVFNESILEFLRKKSELSNYFEETEENIYDYIPPQNTNQIYTPKWVVQKMVQQLEDENPGIYDDSSKTFIDLYMKSGLYITEVIKRLYNSEVIKLEIPDDYDRLKHILENQVYGLAPTEIIYRIATSFIFSELTEGISQKNFALLDAYPYAENGTLEEKLDEVFE</sequence>
<proteinExistence type="predicted"/>
<dbReference type="EMBL" id="CP019728">
    <property type="protein sequence ID" value="AQS53423.1"/>
    <property type="molecule type" value="Genomic_DNA"/>
</dbReference>
<feature type="domain" description="Bacteriophage T5 Orf172 DNA-binding" evidence="1">
    <location>
        <begin position="25"/>
        <end position="107"/>
    </location>
</feature>
<dbReference type="InterPro" id="IPR027417">
    <property type="entry name" value="P-loop_NTPase"/>
</dbReference>
<dbReference type="AlphaFoldDB" id="A0A1S6IPD7"/>
<dbReference type="Gene3D" id="3.40.50.150">
    <property type="entry name" value="Vaccinia Virus protein VP39"/>
    <property type="match status" value="1"/>
</dbReference>
<dbReference type="GO" id="GO:0005524">
    <property type="term" value="F:ATP binding"/>
    <property type="evidence" value="ECO:0007669"/>
    <property type="project" value="InterPro"/>
</dbReference>
<dbReference type="RefSeq" id="WP_062470242.1">
    <property type="nucleotide sequence ID" value="NZ_BBYN01000018.1"/>
</dbReference>